<comment type="similarity">
    <text evidence="9">Belongs to the GSP H family.</text>
</comment>
<proteinExistence type="inferred from homology"/>
<dbReference type="GO" id="GO:0015628">
    <property type="term" value="P:protein secretion by the type II secretion system"/>
    <property type="evidence" value="ECO:0007669"/>
    <property type="project" value="InterPro"/>
</dbReference>
<keyword evidence="7" id="KW-1133">Transmembrane helix</keyword>
<dbReference type="InterPro" id="IPR022346">
    <property type="entry name" value="T2SS_GspH"/>
</dbReference>
<dbReference type="GO" id="GO:0005886">
    <property type="term" value="C:plasma membrane"/>
    <property type="evidence" value="ECO:0007669"/>
    <property type="project" value="UniProtKB-SubCell"/>
</dbReference>
<evidence type="ECO:0000313" key="13">
    <source>
        <dbReference type="Proteomes" id="UP000093173"/>
    </source>
</evidence>
<keyword evidence="6" id="KW-0812">Transmembrane</keyword>
<comment type="subcellular location">
    <subcellularLocation>
        <location evidence="1">Cell inner membrane</location>
        <topology evidence="1">Single-pass membrane protein</topology>
    </subcellularLocation>
</comment>
<accession>A0A1B9QT70</accession>
<dbReference type="Pfam" id="PF12019">
    <property type="entry name" value="GspH"/>
    <property type="match status" value="1"/>
</dbReference>
<keyword evidence="4" id="KW-0488">Methylation</keyword>
<name>A0A1B9QT70_9VIBR</name>
<evidence type="ECO:0000256" key="9">
    <source>
        <dbReference type="ARBA" id="ARBA00025772"/>
    </source>
</evidence>
<dbReference type="InterPro" id="IPR016824">
    <property type="entry name" value="Tfp-pilus_assembly_FimT"/>
</dbReference>
<evidence type="ECO:0000256" key="4">
    <source>
        <dbReference type="ARBA" id="ARBA00022481"/>
    </source>
</evidence>
<dbReference type="Gene3D" id="3.30.700.10">
    <property type="entry name" value="Glycoprotein, Type 4 Pilin"/>
    <property type="match status" value="1"/>
</dbReference>
<dbReference type="GO" id="GO:0015627">
    <property type="term" value="C:type II protein secretion system complex"/>
    <property type="evidence" value="ECO:0007669"/>
    <property type="project" value="InterPro"/>
</dbReference>
<evidence type="ECO:0000259" key="11">
    <source>
        <dbReference type="Pfam" id="PF12019"/>
    </source>
</evidence>
<organism evidence="12 13">
    <name type="scientific">Vibrio genomosp. F10</name>
    <dbReference type="NCBI Taxonomy" id="723171"/>
    <lineage>
        <taxon>Bacteria</taxon>
        <taxon>Pseudomonadati</taxon>
        <taxon>Pseudomonadota</taxon>
        <taxon>Gammaproteobacteria</taxon>
        <taxon>Vibrionales</taxon>
        <taxon>Vibrionaceae</taxon>
        <taxon>Vibrio</taxon>
    </lineage>
</organism>
<evidence type="ECO:0000256" key="7">
    <source>
        <dbReference type="ARBA" id="ARBA00022989"/>
    </source>
</evidence>
<keyword evidence="5" id="KW-0997">Cell inner membrane</keyword>
<evidence type="ECO:0000256" key="5">
    <source>
        <dbReference type="ARBA" id="ARBA00022519"/>
    </source>
</evidence>
<protein>
    <recommendedName>
        <fullName evidence="2">Type II secretion system protein H</fullName>
    </recommendedName>
    <alternativeName>
        <fullName evidence="10">General secretion pathway protein H</fullName>
    </alternativeName>
</protein>
<evidence type="ECO:0000256" key="2">
    <source>
        <dbReference type="ARBA" id="ARBA00021549"/>
    </source>
</evidence>
<feature type="domain" description="General secretion pathway GspH" evidence="11">
    <location>
        <begin position="41"/>
        <end position="146"/>
    </location>
</feature>
<evidence type="ECO:0000256" key="1">
    <source>
        <dbReference type="ARBA" id="ARBA00004377"/>
    </source>
</evidence>
<evidence type="ECO:0000256" key="10">
    <source>
        <dbReference type="ARBA" id="ARBA00030775"/>
    </source>
</evidence>
<evidence type="ECO:0000256" key="6">
    <source>
        <dbReference type="ARBA" id="ARBA00022692"/>
    </source>
</evidence>
<dbReference type="InterPro" id="IPR045584">
    <property type="entry name" value="Pilin-like"/>
</dbReference>
<reference evidence="13" key="1">
    <citation type="submission" date="2016-06" db="EMBL/GenBank/DDBJ databases">
        <authorList>
            <person name="Hehemann J.-H."/>
            <person name="Arevalo P."/>
            <person name="Datta M.S."/>
            <person name="Polz M.F."/>
        </authorList>
    </citation>
    <scope>NUCLEOTIDE SEQUENCE [LARGE SCALE GENOMIC DNA]</scope>
    <source>
        <strain evidence="13">9CSC122</strain>
    </source>
</reference>
<comment type="caution">
    <text evidence="12">The sequence shown here is derived from an EMBL/GenBank/DDBJ whole genome shotgun (WGS) entry which is preliminary data.</text>
</comment>
<dbReference type="Pfam" id="PF07963">
    <property type="entry name" value="N_methyl"/>
    <property type="match status" value="1"/>
</dbReference>
<dbReference type="InterPro" id="IPR012902">
    <property type="entry name" value="N_methyl_site"/>
</dbReference>
<dbReference type="SUPFAM" id="SSF54523">
    <property type="entry name" value="Pili subunits"/>
    <property type="match status" value="1"/>
</dbReference>
<keyword evidence="13" id="KW-1185">Reference proteome</keyword>
<evidence type="ECO:0000313" key="12">
    <source>
        <dbReference type="EMBL" id="OCH69547.1"/>
    </source>
</evidence>
<sequence>MTRGFTLLELVITMSVCGVVLAFAAPNFSKMIESSKMQRLATELNGFLIQARSEAVMRNEALYAHISFLEGTVNTTGSWSIVLADSDDLSTAYRIAHFDGSPYKGIKLTHTFSSQQVSFEEIRGRPKSGSFVFHPKLDSTNKIAIRTSNPPGRIRVCGVEGDRYGYKAC</sequence>
<keyword evidence="8" id="KW-0472">Membrane</keyword>
<evidence type="ECO:0000256" key="8">
    <source>
        <dbReference type="ARBA" id="ARBA00023136"/>
    </source>
</evidence>
<dbReference type="AlphaFoldDB" id="A0A1B9QT70"/>
<dbReference type="EMBL" id="MAJZ01000996">
    <property type="protein sequence ID" value="OCH69547.1"/>
    <property type="molecule type" value="Genomic_DNA"/>
</dbReference>
<dbReference type="RefSeq" id="WP_017034192.1">
    <property type="nucleotide sequence ID" value="NZ_JBNGCH010000996.1"/>
</dbReference>
<dbReference type="PIRSF" id="PIRSF024622">
    <property type="entry name" value="Tfp_FimT"/>
    <property type="match status" value="1"/>
</dbReference>
<evidence type="ECO:0000256" key="3">
    <source>
        <dbReference type="ARBA" id="ARBA00022475"/>
    </source>
</evidence>
<gene>
    <name evidence="12" type="ORF">A6E14_03560</name>
</gene>
<dbReference type="NCBIfam" id="TIGR02532">
    <property type="entry name" value="IV_pilin_GFxxxE"/>
    <property type="match status" value="1"/>
</dbReference>
<keyword evidence="3" id="KW-1003">Cell membrane</keyword>
<dbReference type="Proteomes" id="UP000093173">
    <property type="component" value="Unassembled WGS sequence"/>
</dbReference>